<dbReference type="Proteomes" id="UP001234811">
    <property type="component" value="Unassembled WGS sequence"/>
</dbReference>
<sequence length="164" mass="18918">MLKAKLMRDIITEFHPWFKKNPDALEVYVTRGKVIATGTPSMSFMYQYELNVLAMDFPGDLDRLTIPILSWARQHQPDLLFNPERRRDGIDFDADILNDDTIDVLYVIKATERVIVAMEEGELVIEHLAEPPVYPEILKAWDVLVTGPTDEFHLHRKGKALNVQ</sequence>
<reference evidence="2" key="1">
    <citation type="submission" date="2016-05" db="EMBL/GenBank/DDBJ databases">
        <authorList>
            <person name="Cock P.J.A."/>
            <person name="Cock P.J.A."/>
        </authorList>
    </citation>
    <scope>NUCLEOTIDE SEQUENCE</scope>
    <source>
        <strain evidence="2">PWN146_assembly</strain>
    </source>
</reference>
<evidence type="ECO:0000313" key="1">
    <source>
        <dbReference type="EMBL" id="MDQ9558875.1"/>
    </source>
</evidence>
<name>A0A1C3HKQ9_SERMA</name>
<gene>
    <name evidence="2" type="ORF">PWN146_04348</name>
    <name evidence="1" type="ORF">RF091_25635</name>
</gene>
<dbReference type="AlphaFoldDB" id="A0A1C3HKQ9"/>
<protein>
    <submittedName>
        <fullName evidence="2">P2 phage tail completion protein R (GpR)</fullName>
    </submittedName>
    <submittedName>
        <fullName evidence="1">Phage tail protein</fullName>
    </submittedName>
</protein>
<proteinExistence type="predicted"/>
<dbReference type="EMBL" id="LT575490">
    <property type="protein sequence ID" value="SAY45612.1"/>
    <property type="molecule type" value="Genomic_DNA"/>
</dbReference>
<dbReference type="RefSeq" id="WP_094887879.1">
    <property type="nucleotide sequence ID" value="NZ_CP119435.1"/>
</dbReference>
<evidence type="ECO:0000313" key="3">
    <source>
        <dbReference type="Proteomes" id="UP001234811"/>
    </source>
</evidence>
<organism evidence="2">
    <name type="scientific">Serratia marcescens</name>
    <dbReference type="NCBI Taxonomy" id="615"/>
    <lineage>
        <taxon>Bacteria</taxon>
        <taxon>Pseudomonadati</taxon>
        <taxon>Pseudomonadota</taxon>
        <taxon>Gammaproteobacteria</taxon>
        <taxon>Enterobacterales</taxon>
        <taxon>Yersiniaceae</taxon>
        <taxon>Serratia</taxon>
    </lineage>
</organism>
<dbReference type="Pfam" id="PF06891">
    <property type="entry name" value="P2_Phage_GpR"/>
    <property type="match status" value="1"/>
</dbReference>
<dbReference type="EMBL" id="JAVIPQ010000435">
    <property type="protein sequence ID" value="MDQ9558875.1"/>
    <property type="molecule type" value="Genomic_DNA"/>
</dbReference>
<reference evidence="1 3" key="2">
    <citation type="submission" date="2023-07" db="EMBL/GenBank/DDBJ databases">
        <title>Pathogens genome sequencing project 196.</title>
        <authorList>
            <person name="Cao X."/>
        </authorList>
    </citation>
    <scope>NUCLEOTIDE SEQUENCE [LARGE SCALE GENOMIC DNA]</scope>
    <source>
        <strain evidence="1 3">SM41</strain>
    </source>
</reference>
<evidence type="ECO:0000313" key="2">
    <source>
        <dbReference type="EMBL" id="SAY45612.1"/>
    </source>
</evidence>
<dbReference type="InterPro" id="IPR009678">
    <property type="entry name" value="Phage_tail_completion_R"/>
</dbReference>
<accession>A0A1C3HKQ9</accession>